<feature type="transmembrane region" description="Helical" evidence="1">
    <location>
        <begin position="89"/>
        <end position="106"/>
    </location>
</feature>
<dbReference type="RefSeq" id="WP_407988694.1">
    <property type="nucleotide sequence ID" value="NZ_AP035881.2"/>
</dbReference>
<dbReference type="EMBL" id="AP035881">
    <property type="protein sequence ID" value="BFP46276.1"/>
    <property type="molecule type" value="Genomic_DNA"/>
</dbReference>
<keyword evidence="1" id="KW-0472">Membrane</keyword>
<evidence type="ECO:0000259" key="2">
    <source>
        <dbReference type="Pfam" id="PF01478"/>
    </source>
</evidence>
<keyword evidence="1" id="KW-1133">Transmembrane helix</keyword>
<proteinExistence type="predicted"/>
<name>A0AB33JU92_9ACTN</name>
<feature type="transmembrane region" description="Helical" evidence="1">
    <location>
        <begin position="147"/>
        <end position="173"/>
    </location>
</feature>
<accession>A0AB33JU92</accession>
<evidence type="ECO:0000313" key="3">
    <source>
        <dbReference type="EMBL" id="BFP46276.1"/>
    </source>
</evidence>
<sequence>MIAILGGAAVGFALAPGVRRVVGRYAVPYEGEPAARALPLPVAALVSVATGAAVGAGYGSAGWVVLVWVALLGLVLGLVDASVHRLPDPLTATLAAGTAVLLLVTERQSLLRCLLAALALGLGFALLALLAPIGLGDAKLAPSLGALLAVTGWGTVLAGLVYAFLLAGLWAVALLLTRRAGRQDALAFGPFLLLGTLLAALAA</sequence>
<feature type="transmembrane region" description="Helical" evidence="1">
    <location>
        <begin position="63"/>
        <end position="83"/>
    </location>
</feature>
<organism evidence="3">
    <name type="scientific">Kitasatospora sp. CMC57</name>
    <dbReference type="NCBI Taxonomy" id="3231513"/>
    <lineage>
        <taxon>Bacteria</taxon>
        <taxon>Bacillati</taxon>
        <taxon>Actinomycetota</taxon>
        <taxon>Actinomycetes</taxon>
        <taxon>Kitasatosporales</taxon>
        <taxon>Streptomycetaceae</taxon>
        <taxon>Kitasatospora</taxon>
    </lineage>
</organism>
<reference evidence="3" key="1">
    <citation type="submission" date="2024-07" db="EMBL/GenBank/DDBJ databases">
        <title>Complete genome sequences of cellulolytic bacteria, Kitasatospora sp. CMC57 and Streptomyces sp. CMC78, isolated from Japanese agricultural soil.</title>
        <authorList>
            <person name="Hashimoto T."/>
            <person name="Ito M."/>
            <person name="Iwamoto M."/>
            <person name="Fukahori D."/>
            <person name="Shoda T."/>
            <person name="Sakoda M."/>
            <person name="Morohoshi T."/>
            <person name="Mitsuboshi M."/>
            <person name="Nishizawa T."/>
        </authorList>
    </citation>
    <scope>NUCLEOTIDE SEQUENCE</scope>
    <source>
        <strain evidence="3">CMC57</strain>
    </source>
</reference>
<dbReference type="GO" id="GO:0004190">
    <property type="term" value="F:aspartic-type endopeptidase activity"/>
    <property type="evidence" value="ECO:0007669"/>
    <property type="project" value="InterPro"/>
</dbReference>
<gene>
    <name evidence="3" type="ORF">KCMC57_26440</name>
</gene>
<dbReference type="GO" id="GO:0016020">
    <property type="term" value="C:membrane"/>
    <property type="evidence" value="ECO:0007669"/>
    <property type="project" value="InterPro"/>
</dbReference>
<feature type="transmembrane region" description="Helical" evidence="1">
    <location>
        <begin position="113"/>
        <end position="135"/>
    </location>
</feature>
<protein>
    <recommendedName>
        <fullName evidence="2">Prepilin type IV endopeptidase peptidase domain-containing protein</fullName>
    </recommendedName>
</protein>
<feature type="domain" description="Prepilin type IV endopeptidase peptidase" evidence="2">
    <location>
        <begin position="70"/>
        <end position="172"/>
    </location>
</feature>
<dbReference type="InterPro" id="IPR000045">
    <property type="entry name" value="Prepilin_IV_endopep_pep"/>
</dbReference>
<dbReference type="Pfam" id="PF01478">
    <property type="entry name" value="Peptidase_A24"/>
    <property type="match status" value="1"/>
</dbReference>
<keyword evidence="1" id="KW-0812">Transmembrane</keyword>
<feature type="transmembrane region" description="Helical" evidence="1">
    <location>
        <begin position="185"/>
        <end position="202"/>
    </location>
</feature>
<evidence type="ECO:0000256" key="1">
    <source>
        <dbReference type="SAM" id="Phobius"/>
    </source>
</evidence>
<dbReference type="AlphaFoldDB" id="A0AB33JU92"/>